<name>A0A250B797_9GAMM</name>
<sequence>MQTGGSGKQVSGRELSRLFHYLIGQKMYDRLRLPFEMRDGRFFVCVFFNQETKMSSARFNRNRLFYKASKVLVA</sequence>
<protein>
    <submittedName>
        <fullName evidence="1">Uncharacterized protein</fullName>
    </submittedName>
</protein>
<accession>A0A250B797</accession>
<dbReference type="Proteomes" id="UP000217182">
    <property type="component" value="Chromosome"/>
</dbReference>
<dbReference type="RefSeq" id="WP_095848388.1">
    <property type="nucleotide sequence ID" value="NZ_CP014136.1"/>
</dbReference>
<reference evidence="1 2" key="1">
    <citation type="submission" date="2016-01" db="EMBL/GenBank/DDBJ databases">
        <authorList>
            <person name="Oliw E.H."/>
        </authorList>
    </citation>
    <scope>NUCLEOTIDE SEQUENCE [LARGE SCALE GENOMIC DNA]</scope>
    <source>
        <strain evidence="1 2">FRB97</strain>
    </source>
</reference>
<dbReference type="AlphaFoldDB" id="A0A250B797"/>
<gene>
    <name evidence="1" type="ORF">AWC35_22060</name>
</gene>
<dbReference type="EMBL" id="CP014136">
    <property type="protein sequence ID" value="ATA21802.1"/>
    <property type="molecule type" value="Genomic_DNA"/>
</dbReference>
<keyword evidence="2" id="KW-1185">Reference proteome</keyword>
<evidence type="ECO:0000313" key="2">
    <source>
        <dbReference type="Proteomes" id="UP000217182"/>
    </source>
</evidence>
<evidence type="ECO:0000313" key="1">
    <source>
        <dbReference type="EMBL" id="ATA21802.1"/>
    </source>
</evidence>
<proteinExistence type="predicted"/>
<organism evidence="1 2">
    <name type="scientific">Gibbsiella quercinecans</name>
    <dbReference type="NCBI Taxonomy" id="929813"/>
    <lineage>
        <taxon>Bacteria</taxon>
        <taxon>Pseudomonadati</taxon>
        <taxon>Pseudomonadota</taxon>
        <taxon>Gammaproteobacteria</taxon>
        <taxon>Enterobacterales</taxon>
        <taxon>Yersiniaceae</taxon>
        <taxon>Gibbsiella</taxon>
    </lineage>
</organism>
<dbReference type="KEGG" id="gqu:AWC35_22060"/>